<evidence type="ECO:0000313" key="3">
    <source>
        <dbReference type="Proteomes" id="UP001497525"/>
    </source>
</evidence>
<feature type="region of interest" description="Disordered" evidence="1">
    <location>
        <begin position="241"/>
        <end position="265"/>
    </location>
</feature>
<proteinExistence type="predicted"/>
<gene>
    <name evidence="2" type="ORF">CDAUBV1_LOCUS4220</name>
</gene>
<evidence type="ECO:0000256" key="1">
    <source>
        <dbReference type="SAM" id="MobiDB-lite"/>
    </source>
</evidence>
<dbReference type="Proteomes" id="UP001497525">
    <property type="component" value="Unassembled WGS sequence"/>
</dbReference>
<comment type="caution">
    <text evidence="2">The sequence shown here is derived from an EMBL/GenBank/DDBJ whole genome shotgun (WGS) entry which is preliminary data.</text>
</comment>
<dbReference type="EMBL" id="CAXLJL010000101">
    <property type="protein sequence ID" value="CAL5131712.1"/>
    <property type="molecule type" value="Genomic_DNA"/>
</dbReference>
<reference evidence="2" key="1">
    <citation type="submission" date="2024-06" db="EMBL/GenBank/DDBJ databases">
        <authorList>
            <person name="Liu X."/>
            <person name="Lenzi L."/>
            <person name="Haldenby T S."/>
            <person name="Uol C."/>
        </authorList>
    </citation>
    <scope>NUCLEOTIDE SEQUENCE</scope>
</reference>
<dbReference type="AlphaFoldDB" id="A0AAV2T2P2"/>
<protein>
    <submittedName>
        <fullName evidence="2">Uncharacterized protein</fullName>
    </submittedName>
</protein>
<evidence type="ECO:0000313" key="2">
    <source>
        <dbReference type="EMBL" id="CAL5131712.1"/>
    </source>
</evidence>
<name>A0AAV2T2P2_CALDB</name>
<organism evidence="2 3">
    <name type="scientific">Calicophoron daubneyi</name>
    <name type="common">Rumen fluke</name>
    <name type="synonym">Paramphistomum daubneyi</name>
    <dbReference type="NCBI Taxonomy" id="300641"/>
    <lineage>
        <taxon>Eukaryota</taxon>
        <taxon>Metazoa</taxon>
        <taxon>Spiralia</taxon>
        <taxon>Lophotrochozoa</taxon>
        <taxon>Platyhelminthes</taxon>
        <taxon>Trematoda</taxon>
        <taxon>Digenea</taxon>
        <taxon>Plagiorchiida</taxon>
        <taxon>Pronocephalata</taxon>
        <taxon>Paramphistomoidea</taxon>
        <taxon>Paramphistomidae</taxon>
        <taxon>Calicophoron</taxon>
    </lineage>
</organism>
<sequence>MIQNPFSMAPRTPQHPRILEDYEIFEAEAAELSIEDVDDFAASLLLSSECHDGNGHSGRDISVAASRNFNPLQSPHSLATTSIVSTTQHAQTTECKLVGITTSASTAQSYPQTCLITECALETNLGSLNSHVSTTSSALLPVHILTAVPHISAHFRSPSSWPRHLLAFTDAPAFVRAVTSDLKLYWTNLAGPAAQQFASVLVTSCDQSFAWTTCQLACCEADVDLLKCGLCVKNGDENPNLQSPCDPSPSTSSRTVSKRSHSEPSPLPLCINKDCLQKPNELTIQLCPFSGVRPEILQATPVSTAVYLLLIEDLSFRVGGAQENGCKKAHIRTAFSEQSLDYATTKLTTGSGSSPKGHFVAESPLLLAMLISFCSSSDPISSSHNNFSAQINHRFIQPRHAPFLHRDRRFVALLAMVDIVNDSDADGNPRLLGIIHQRLHYFPQLTFDLHSFD</sequence>
<feature type="compositionally biased region" description="Polar residues" evidence="1">
    <location>
        <begin position="241"/>
        <end position="255"/>
    </location>
</feature>
<accession>A0AAV2T2P2</accession>